<comment type="caution">
    <text evidence="1">The sequence shown here is derived from an EMBL/GenBank/DDBJ whole genome shotgun (WGS) entry which is preliminary data.</text>
</comment>
<organism evidence="1">
    <name type="scientific">marine sediment metagenome</name>
    <dbReference type="NCBI Taxonomy" id="412755"/>
    <lineage>
        <taxon>unclassified sequences</taxon>
        <taxon>metagenomes</taxon>
        <taxon>ecological metagenomes</taxon>
    </lineage>
</organism>
<protein>
    <submittedName>
        <fullName evidence="1">Uncharacterized protein</fullName>
    </submittedName>
</protein>
<sequence length="52" mass="6216">MGKQWVKFSPMEDNNFKQQEMIPMVKGSHFLDFTTFPNIKINNMNCVKFFLN</sequence>
<evidence type="ECO:0000313" key="1">
    <source>
        <dbReference type="EMBL" id="KKN62065.1"/>
    </source>
</evidence>
<dbReference type="EMBL" id="LAZR01000636">
    <property type="protein sequence ID" value="KKN62065.1"/>
    <property type="molecule type" value="Genomic_DNA"/>
</dbReference>
<reference evidence="1" key="1">
    <citation type="journal article" date="2015" name="Nature">
        <title>Complex archaea that bridge the gap between prokaryotes and eukaryotes.</title>
        <authorList>
            <person name="Spang A."/>
            <person name="Saw J.H."/>
            <person name="Jorgensen S.L."/>
            <person name="Zaremba-Niedzwiedzka K."/>
            <person name="Martijn J."/>
            <person name="Lind A.E."/>
            <person name="van Eijk R."/>
            <person name="Schleper C."/>
            <person name="Guy L."/>
            <person name="Ettema T.J."/>
        </authorList>
    </citation>
    <scope>NUCLEOTIDE SEQUENCE</scope>
</reference>
<proteinExistence type="predicted"/>
<accession>A0A0F9S008</accession>
<name>A0A0F9S008_9ZZZZ</name>
<gene>
    <name evidence="1" type="ORF">LCGC14_0515600</name>
</gene>
<dbReference type="AlphaFoldDB" id="A0A0F9S008"/>